<evidence type="ECO:0000256" key="1">
    <source>
        <dbReference type="ARBA" id="ARBA00022714"/>
    </source>
</evidence>
<keyword evidence="3" id="KW-0408">Iron</keyword>
<dbReference type="Pfam" id="PF00355">
    <property type="entry name" value="Rieske"/>
    <property type="match status" value="1"/>
</dbReference>
<dbReference type="InterPro" id="IPR036922">
    <property type="entry name" value="Rieske_2Fe-2S_sf"/>
</dbReference>
<gene>
    <name evidence="6" type="ORF">C7444_1194</name>
</gene>
<dbReference type="GO" id="GO:0004497">
    <property type="term" value="F:monooxygenase activity"/>
    <property type="evidence" value="ECO:0007669"/>
    <property type="project" value="UniProtKB-KW"/>
</dbReference>
<proteinExistence type="predicted"/>
<protein>
    <submittedName>
        <fullName evidence="6">Toluene 4-monooxygenase protein C</fullName>
    </submittedName>
</protein>
<dbReference type="AlphaFoldDB" id="A0A318H706"/>
<dbReference type="OrthoDB" id="9769355at2"/>
<evidence type="ECO:0000259" key="5">
    <source>
        <dbReference type="PROSITE" id="PS51296"/>
    </source>
</evidence>
<evidence type="ECO:0000256" key="2">
    <source>
        <dbReference type="ARBA" id="ARBA00022723"/>
    </source>
</evidence>
<feature type="domain" description="Rieske" evidence="5">
    <location>
        <begin position="4"/>
        <end position="100"/>
    </location>
</feature>
<accession>A0A318H706</accession>
<evidence type="ECO:0000256" key="4">
    <source>
        <dbReference type="ARBA" id="ARBA00023014"/>
    </source>
</evidence>
<name>A0A318H706_9BURK</name>
<dbReference type="GO" id="GO:0046872">
    <property type="term" value="F:metal ion binding"/>
    <property type="evidence" value="ECO:0007669"/>
    <property type="project" value="UniProtKB-KW"/>
</dbReference>
<comment type="caution">
    <text evidence="6">The sequence shown here is derived from an EMBL/GenBank/DDBJ whole genome shotgun (WGS) entry which is preliminary data.</text>
</comment>
<dbReference type="SUPFAM" id="SSF50022">
    <property type="entry name" value="ISP domain"/>
    <property type="match status" value="1"/>
</dbReference>
<evidence type="ECO:0000313" key="6">
    <source>
        <dbReference type="EMBL" id="PXW93495.1"/>
    </source>
</evidence>
<organism evidence="6 7">
    <name type="scientific">Sphaerotilus hippei</name>
    <dbReference type="NCBI Taxonomy" id="744406"/>
    <lineage>
        <taxon>Bacteria</taxon>
        <taxon>Pseudomonadati</taxon>
        <taxon>Pseudomonadota</taxon>
        <taxon>Betaproteobacteria</taxon>
        <taxon>Burkholderiales</taxon>
        <taxon>Sphaerotilaceae</taxon>
        <taxon>Sphaerotilus</taxon>
    </lineage>
</organism>
<dbReference type="GO" id="GO:0051537">
    <property type="term" value="F:2 iron, 2 sulfur cluster binding"/>
    <property type="evidence" value="ECO:0007669"/>
    <property type="project" value="UniProtKB-KW"/>
</dbReference>
<keyword evidence="2" id="KW-0479">Metal-binding</keyword>
<keyword evidence="6" id="KW-0560">Oxidoreductase</keyword>
<keyword evidence="1" id="KW-0001">2Fe-2S</keyword>
<keyword evidence="7" id="KW-1185">Reference proteome</keyword>
<keyword evidence="6" id="KW-0503">Monooxygenase</keyword>
<sequence length="106" mass="11601">MAFQTLCKQRYLGEGESTPFLVDGHEVLVLWPDGGRPRAFQGVCPHEQQSLVNNSEFNGRVLVCTAHGWVFDGRSGAGLRPAGCQLDEYPLRQVDGLFEIDLAGPA</sequence>
<evidence type="ECO:0000256" key="3">
    <source>
        <dbReference type="ARBA" id="ARBA00023004"/>
    </source>
</evidence>
<dbReference type="PROSITE" id="PS51296">
    <property type="entry name" value="RIESKE"/>
    <property type="match status" value="1"/>
</dbReference>
<dbReference type="Gene3D" id="2.102.10.10">
    <property type="entry name" value="Rieske [2Fe-2S] iron-sulphur domain"/>
    <property type="match status" value="1"/>
</dbReference>
<dbReference type="RefSeq" id="WP_110401986.1">
    <property type="nucleotide sequence ID" value="NZ_QJJS01000019.1"/>
</dbReference>
<evidence type="ECO:0000313" key="7">
    <source>
        <dbReference type="Proteomes" id="UP000247811"/>
    </source>
</evidence>
<keyword evidence="4" id="KW-0411">Iron-sulfur</keyword>
<dbReference type="EMBL" id="QJJS01000019">
    <property type="protein sequence ID" value="PXW93495.1"/>
    <property type="molecule type" value="Genomic_DNA"/>
</dbReference>
<dbReference type="Proteomes" id="UP000247811">
    <property type="component" value="Unassembled WGS sequence"/>
</dbReference>
<reference evidence="6 7" key="1">
    <citation type="submission" date="2018-05" db="EMBL/GenBank/DDBJ databases">
        <title>Genomic Encyclopedia of Type Strains, Phase IV (KMG-IV): sequencing the most valuable type-strain genomes for metagenomic binning, comparative biology and taxonomic classification.</title>
        <authorList>
            <person name="Goeker M."/>
        </authorList>
    </citation>
    <scope>NUCLEOTIDE SEQUENCE [LARGE SCALE GENOMIC DNA]</scope>
    <source>
        <strain evidence="6 7">DSM 566</strain>
    </source>
</reference>
<dbReference type="InterPro" id="IPR017941">
    <property type="entry name" value="Rieske_2Fe-2S"/>
</dbReference>